<dbReference type="PANTHER" id="PTHR35004:SF6">
    <property type="entry name" value="TRANSPOSASE"/>
    <property type="match status" value="1"/>
</dbReference>
<dbReference type="SUPFAM" id="SSF53098">
    <property type="entry name" value="Ribonuclease H-like"/>
    <property type="match status" value="1"/>
</dbReference>
<comment type="caution">
    <text evidence="2">The sequence shown here is derived from an EMBL/GenBank/DDBJ whole genome shotgun (WGS) entry which is preliminary data.</text>
</comment>
<name>A0A7J5I0K3_BACUN</name>
<dbReference type="GO" id="GO:0015074">
    <property type="term" value="P:DNA integration"/>
    <property type="evidence" value="ECO:0007669"/>
    <property type="project" value="InterPro"/>
</dbReference>
<gene>
    <name evidence="2" type="ORF">GAP47_07960</name>
</gene>
<evidence type="ECO:0000313" key="3">
    <source>
        <dbReference type="Proteomes" id="UP000462376"/>
    </source>
</evidence>
<dbReference type="Proteomes" id="UP000462376">
    <property type="component" value="Unassembled WGS sequence"/>
</dbReference>
<dbReference type="InterPro" id="IPR001584">
    <property type="entry name" value="Integrase_cat-core"/>
</dbReference>
<accession>A0A7J5I0K3</accession>
<dbReference type="InterPro" id="IPR036397">
    <property type="entry name" value="RNaseH_sf"/>
</dbReference>
<feature type="domain" description="Integrase catalytic" evidence="1">
    <location>
        <begin position="135"/>
        <end position="311"/>
    </location>
</feature>
<dbReference type="GO" id="GO:0003676">
    <property type="term" value="F:nucleic acid binding"/>
    <property type="evidence" value="ECO:0007669"/>
    <property type="project" value="InterPro"/>
</dbReference>
<proteinExistence type="predicted"/>
<dbReference type="PANTHER" id="PTHR35004">
    <property type="entry name" value="TRANSPOSASE RV3428C-RELATED"/>
    <property type="match status" value="1"/>
</dbReference>
<protein>
    <submittedName>
        <fullName evidence="2">Transposase</fullName>
    </submittedName>
</protein>
<evidence type="ECO:0000259" key="1">
    <source>
        <dbReference type="PROSITE" id="PS50994"/>
    </source>
</evidence>
<dbReference type="InterPro" id="IPR012337">
    <property type="entry name" value="RNaseH-like_sf"/>
</dbReference>
<sequence length="520" mass="60370">MTEKDYKTALRMITYERIHHLRDVEHRSIQRIADDLGLNFRTVKKYLEMSRDEFEEFTNSIIQKPFVLEPYKEFIVQRLSLYPDTSAAQMHDWLKENYPKLPDLSPKTVYNYVMKLRSDYSIPKVTIKERQYKALPLTPPGVYAQVDFGQKKLRTSTGKMRTVYFMAMLLCNSRHKFIYFQDKPFTSESAVTAHEKSFEYFKGIPRNIIYDQDAVFLYDENIGDYVMTAVFGSYVKSRPFNVIFCRPADPESKGKVENCVKYVKQNFLHNRTYTTLDNLNREAVSWLNRTGNMMLHGTTCKVPYDEWCKECKDLHPYYPVATRKQEDGHQVMKTNSVKYHGNIYSVPLGTYRDDTSRVLLVESNGDLIISTMDGHEIARHIIPSGRGNTVINDRHYQDTSTKLQDAISDIEKLFRNESAIKLMVAELKARYPRHMRDHLTTIQTCVVKYGQEVADAALEQCVSKRLYSANDFKAFAESFKKPEPEVAPEIKPLGDESARMLANFDPGRSSISTYQGVWNS</sequence>
<organism evidence="2 3">
    <name type="scientific">Bacteroides uniformis</name>
    <dbReference type="NCBI Taxonomy" id="820"/>
    <lineage>
        <taxon>Bacteria</taxon>
        <taxon>Pseudomonadati</taxon>
        <taxon>Bacteroidota</taxon>
        <taxon>Bacteroidia</taxon>
        <taxon>Bacteroidales</taxon>
        <taxon>Bacteroidaceae</taxon>
        <taxon>Bacteroides</taxon>
    </lineage>
</organism>
<dbReference type="EMBL" id="WCTL01000005">
    <property type="protein sequence ID" value="KAB4237839.1"/>
    <property type="molecule type" value="Genomic_DNA"/>
</dbReference>
<dbReference type="PROSITE" id="PS50994">
    <property type="entry name" value="INTEGRASE"/>
    <property type="match status" value="1"/>
</dbReference>
<reference evidence="2 3" key="1">
    <citation type="journal article" date="2019" name="Nat. Med.">
        <title>A library of human gut bacterial isolates paired with longitudinal multiomics data enables mechanistic microbiome research.</title>
        <authorList>
            <person name="Poyet M."/>
            <person name="Groussin M."/>
            <person name="Gibbons S.M."/>
            <person name="Avila-Pacheco J."/>
            <person name="Jiang X."/>
            <person name="Kearney S.M."/>
            <person name="Perrotta A.R."/>
            <person name="Berdy B."/>
            <person name="Zhao S."/>
            <person name="Lieberman T.D."/>
            <person name="Swanson P.K."/>
            <person name="Smith M."/>
            <person name="Roesemann S."/>
            <person name="Alexander J.E."/>
            <person name="Rich S.A."/>
            <person name="Livny J."/>
            <person name="Vlamakis H."/>
            <person name="Clish C."/>
            <person name="Bullock K."/>
            <person name="Deik A."/>
            <person name="Scott J."/>
            <person name="Pierce K.A."/>
            <person name="Xavier R.J."/>
            <person name="Alm E.J."/>
        </authorList>
    </citation>
    <scope>NUCLEOTIDE SEQUENCE [LARGE SCALE GENOMIC DNA]</scope>
    <source>
        <strain evidence="2 3">BIOML-A5</strain>
    </source>
</reference>
<dbReference type="AlphaFoldDB" id="A0A7J5I0K3"/>
<dbReference type="RefSeq" id="WP_151882794.1">
    <property type="nucleotide sequence ID" value="NZ_WCTL01000005.1"/>
</dbReference>
<evidence type="ECO:0000313" key="2">
    <source>
        <dbReference type="EMBL" id="KAB4237839.1"/>
    </source>
</evidence>
<dbReference type="Gene3D" id="3.30.420.10">
    <property type="entry name" value="Ribonuclease H-like superfamily/Ribonuclease H"/>
    <property type="match status" value="1"/>
</dbReference>